<feature type="compositionally biased region" description="Polar residues" evidence="1">
    <location>
        <begin position="48"/>
        <end position="58"/>
    </location>
</feature>
<evidence type="ECO:0000256" key="1">
    <source>
        <dbReference type="SAM" id="MobiDB-lite"/>
    </source>
</evidence>
<dbReference type="EMBL" id="JAVIDA010000006">
    <property type="protein sequence ID" value="MDQ9071137.1"/>
    <property type="molecule type" value="Genomic_DNA"/>
</dbReference>
<dbReference type="Gene3D" id="3.30.1150.10">
    <property type="match status" value="1"/>
</dbReference>
<protein>
    <submittedName>
        <fullName evidence="3">Cell envelope integrity protein TolA</fullName>
    </submittedName>
</protein>
<sequence length="176" mass="19466">MKSYTLLCVNLIVCTVFANSSTFANSQKSKEKALEQTLKTKVPKEDAQTQLFKPSKNLTETNPTSPPSQNTTTNTTNLNTNIAPIESPSATQAKQTFADKILNDWKIPPSSIDQTVVAKVTLDEKGMVKNIEIQSHDANIKNSLEQSIRRSAPFSMPKDPKANQEARQFNLNVSLK</sequence>
<dbReference type="AlphaFoldDB" id="A0AAW8JEM4"/>
<evidence type="ECO:0000256" key="2">
    <source>
        <dbReference type="SAM" id="SignalP"/>
    </source>
</evidence>
<reference evidence="3" key="1">
    <citation type="submission" date="2023-08" db="EMBL/GenBank/DDBJ databases">
        <title>Emergence of clinically-relevant ST2 carbapenem-resistant Acinetobacter baumannii strains in hospital sewages in Zhejiang, East of China.</title>
        <authorList>
            <person name="Kaichao C."/>
            <person name="Zhang R."/>
        </authorList>
    </citation>
    <scope>NUCLEOTIDE SEQUENCE</scope>
    <source>
        <strain evidence="3">M-SY-60</strain>
    </source>
</reference>
<feature type="compositionally biased region" description="Low complexity" evidence="1">
    <location>
        <begin position="59"/>
        <end position="76"/>
    </location>
</feature>
<feature type="signal peptide" evidence="2">
    <location>
        <begin position="1"/>
        <end position="18"/>
    </location>
</feature>
<organism evidence="3 4">
    <name type="scientific">Acinetobacter gerneri</name>
    <dbReference type="NCBI Taxonomy" id="202952"/>
    <lineage>
        <taxon>Bacteria</taxon>
        <taxon>Pseudomonadati</taxon>
        <taxon>Pseudomonadota</taxon>
        <taxon>Gammaproteobacteria</taxon>
        <taxon>Moraxellales</taxon>
        <taxon>Moraxellaceae</taxon>
        <taxon>Acinetobacter</taxon>
    </lineage>
</organism>
<feature type="region of interest" description="Disordered" evidence="1">
    <location>
        <begin position="39"/>
        <end position="76"/>
    </location>
</feature>
<accession>A0AAW8JEM4</accession>
<evidence type="ECO:0000313" key="3">
    <source>
        <dbReference type="EMBL" id="MDQ9071137.1"/>
    </source>
</evidence>
<dbReference type="Pfam" id="PF13103">
    <property type="entry name" value="TonB_2"/>
    <property type="match status" value="1"/>
</dbReference>
<feature type="chain" id="PRO_5043891642" evidence="2">
    <location>
        <begin position="19"/>
        <end position="176"/>
    </location>
</feature>
<dbReference type="Proteomes" id="UP001243195">
    <property type="component" value="Unassembled WGS sequence"/>
</dbReference>
<evidence type="ECO:0000313" key="4">
    <source>
        <dbReference type="Proteomes" id="UP001243195"/>
    </source>
</evidence>
<keyword evidence="2" id="KW-0732">Signal</keyword>
<gene>
    <name evidence="3" type="ORF">RFH51_06655</name>
</gene>
<name>A0AAW8JEM4_9GAMM</name>
<comment type="caution">
    <text evidence="3">The sequence shown here is derived from an EMBL/GenBank/DDBJ whole genome shotgun (WGS) entry which is preliminary data.</text>
</comment>
<dbReference type="RefSeq" id="WP_308955496.1">
    <property type="nucleotide sequence ID" value="NZ_JAVICY010000005.1"/>
</dbReference>
<proteinExistence type="predicted"/>
<dbReference type="SUPFAM" id="SSF74653">
    <property type="entry name" value="TolA/TonB C-terminal domain"/>
    <property type="match status" value="1"/>
</dbReference>